<feature type="compositionally biased region" description="Basic residues" evidence="1">
    <location>
        <begin position="55"/>
        <end position="65"/>
    </location>
</feature>
<proteinExistence type="predicted"/>
<reference evidence="2" key="4">
    <citation type="journal article" date="2004" name="FEMS Microbiol. Lett.">
        <title>Genetic characterization of the dibenzofuran-degrading Actinobacteria carrying the dbfA1A2 gene homologues isolated from activated sludge.</title>
        <authorList>
            <person name="Noumura T."/>
            <person name="Habe H."/>
            <person name="Widada J."/>
            <person name="Chung J.S."/>
            <person name="Yoshida T."/>
            <person name="Nojiri H."/>
            <person name="Omori T."/>
        </authorList>
    </citation>
    <scope>NUCLEOTIDE SEQUENCE</scope>
    <source>
        <strain evidence="2">DBF63</strain>
        <plasmid evidence="2">pDBF1</plasmid>
    </source>
</reference>
<dbReference type="EMBL" id="AP008980">
    <property type="protein sequence ID" value="BAE45045.1"/>
    <property type="molecule type" value="Genomic_DNA"/>
</dbReference>
<dbReference type="AlphaFoldDB" id="Q3MNR8"/>
<reference evidence="2" key="2">
    <citation type="journal article" date="2001" name="Biochem. Biophys. Res. Commun.">
        <title>Isolation and characterization of the genes encoding a novel oxygenase component of angular dioxygenase from the gram-positive dibenzofuran-degrader Terrabacter sp. strain DBF63.</title>
        <authorList>
            <person name="Kasuga K."/>
            <person name="Habe H."/>
            <person name="Chung J."/>
            <person name="Yoshida T."/>
            <person name="Nojiri H."/>
            <person name="Yamane H."/>
            <person name="Omori T."/>
        </authorList>
    </citation>
    <scope>NUCLEOTIDE SEQUENCE</scope>
    <source>
        <strain evidence="2">DBF63</strain>
        <plasmid evidence="2">pDBF1</plasmid>
    </source>
</reference>
<reference evidence="2" key="7">
    <citation type="journal article" date="2005" name="Microbiology (Mosc.)">
        <title>The fluorene catabolic linear plasmid in Terrabacter sp. strain DBF63 carries the beta-ketoadipate pathway genes, pcaRHGBDCFIJ, also found in proteobacteria.</title>
        <authorList>
            <person name="Habe H."/>
            <person name="Chung J.-S."/>
            <person name="Ishida A."/>
            <person name="Kasuga K."/>
            <person name="Ide K."/>
            <person name="Takemura T."/>
            <person name="Nojiri H."/>
            <person name="Yamane H."/>
            <person name="Omori T."/>
        </authorList>
    </citation>
    <scope>NUCLEOTIDE SEQUENCE</scope>
    <source>
        <strain evidence="2">DBF63</strain>
        <plasmid evidence="2">pDBF1</plasmid>
    </source>
</reference>
<evidence type="ECO:0000313" key="2">
    <source>
        <dbReference type="EMBL" id="BAE45045.1"/>
    </source>
</evidence>
<geneLocation type="plasmid" evidence="2">
    <name>pDBF1</name>
</geneLocation>
<reference evidence="2" key="3">
    <citation type="journal article" date="2003" name="Appl. Microbiol. Biotechnol.">
        <title>Phthalate catabolic gene cluster is linked to the angular dioxygenase gene in Terrabacter sp. strain DBF63.</title>
        <authorList>
            <person name="Habe H."/>
            <person name="Miyakoshi M."/>
            <person name="Chung J."/>
            <person name="Kasuga K."/>
            <person name="Yoshida T."/>
            <person name="Nojiri H."/>
            <person name="Omori T."/>
        </authorList>
    </citation>
    <scope>NUCLEOTIDE SEQUENCE</scope>
    <source>
        <strain evidence="2">DBF63</strain>
        <plasmid evidence="2">pDBF1</plasmid>
    </source>
</reference>
<keyword evidence="2" id="KW-0614">Plasmid</keyword>
<reference evidence="2" key="5">
    <citation type="journal article" date="2004" name="J. Bacteriol.">
        <title>Characterization of the upper pathway genes for fluorene metabolism in Terrabacter sp. strain DBF63.</title>
        <authorList>
            <person name="Habe H."/>
            <person name="Chung J."/>
            <person name="Kato H."/>
            <person name="Ayabe Y."/>
            <person name="Kasuga K."/>
            <person name="Yoshida T."/>
            <person name="Nojiri H."/>
            <person name="Yamane H."/>
            <person name="Omori T."/>
        </authorList>
    </citation>
    <scope>NUCLEOTIDE SEQUENCE</scope>
    <source>
        <strain evidence="2">DBF63</strain>
        <plasmid evidence="2">pDBF1</plasmid>
    </source>
</reference>
<feature type="compositionally biased region" description="Low complexity" evidence="1">
    <location>
        <begin position="39"/>
        <end position="54"/>
    </location>
</feature>
<reference evidence="2" key="6">
    <citation type="journal article" date="2005" name="Appl. Microbiol. Biotechnol.">
        <title>Characterization of [3Fe-4S] ferredoxin DbfA3, which functions in the angular dioxygenase system of Terrabacter sp. strain DBF63.</title>
        <authorList>
            <person name="Takagi T."/>
            <person name="Habe H."/>
            <person name="Yoshida T."/>
            <person name="Yamane H."/>
            <person name="Omori T."/>
            <person name="Nojiri H."/>
        </authorList>
    </citation>
    <scope>NUCLEOTIDE SEQUENCE</scope>
    <source>
        <strain evidence="2">DBF63</strain>
        <plasmid evidence="2">pDBF1</plasmid>
    </source>
</reference>
<sequence>MMARSRQRSGGLFVPPPASLPDDDPYGDVPATPEQPQESASSQPDSTTTSSPAPTKKKRATKAAVKKTPTPTVGEGQSAAAAAPAATPVAAGAPGAKVSASADLEATAGSDVQVQLYIPAALHAAIADYKAEHWRGTDVPTYAQLSVWACEDHREEVIERAKTIHGLRSGMTKDVRGNRSPRGTRRAKPQVPIGPRYSPGDAAFLQELTEEAGTVDDKRVRRTTLVAASLAVAVKHPPQARPAEPTEPVDEFFG</sequence>
<name>Q3MNR8_TERSD</name>
<feature type="compositionally biased region" description="Low complexity" evidence="1">
    <location>
        <begin position="66"/>
        <end position="79"/>
    </location>
</feature>
<feature type="region of interest" description="Disordered" evidence="1">
    <location>
        <begin position="171"/>
        <end position="198"/>
    </location>
</feature>
<accession>Q3MNR8</accession>
<protein>
    <submittedName>
        <fullName evidence="2">Uncharacterized protein</fullName>
    </submittedName>
</protein>
<feature type="region of interest" description="Disordered" evidence="1">
    <location>
        <begin position="1"/>
        <end position="79"/>
    </location>
</feature>
<organism evidence="2">
    <name type="scientific">Terrabacter sp. (strain DBF63)</name>
    <dbReference type="NCBI Taxonomy" id="150395"/>
    <lineage>
        <taxon>Bacteria</taxon>
        <taxon>Bacillati</taxon>
        <taxon>Actinomycetota</taxon>
        <taxon>Actinomycetes</taxon>
        <taxon>Micrococcales</taxon>
        <taxon>Intrasporangiaceae</taxon>
        <taxon>Terrabacter</taxon>
    </lineage>
</organism>
<reference evidence="2" key="1">
    <citation type="journal article" date="1997" name="J. Ferment. Bioeng.">
        <title>Cloning and characterization of genes involved in the degradation of dibenzofuran by Terrabacter sp. strain DBF63.</title>
        <authorList>
            <person name="Kasuga K."/>
            <person name="Nojiri H."/>
            <person name="Yamane H."/>
            <person name="Kodama T."/>
            <person name="Omori T."/>
        </authorList>
    </citation>
    <scope>NUCLEOTIDE SEQUENCE</scope>
    <source>
        <strain evidence="2">DBF63</strain>
        <plasmid evidence="2">pDBF1</plasmid>
    </source>
</reference>
<evidence type="ECO:0000256" key="1">
    <source>
        <dbReference type="SAM" id="MobiDB-lite"/>
    </source>
</evidence>